<organism evidence="1 2">
    <name type="scientific">Cinara cedri</name>
    <dbReference type="NCBI Taxonomy" id="506608"/>
    <lineage>
        <taxon>Eukaryota</taxon>
        <taxon>Metazoa</taxon>
        <taxon>Ecdysozoa</taxon>
        <taxon>Arthropoda</taxon>
        <taxon>Hexapoda</taxon>
        <taxon>Insecta</taxon>
        <taxon>Pterygota</taxon>
        <taxon>Neoptera</taxon>
        <taxon>Paraneoptera</taxon>
        <taxon>Hemiptera</taxon>
        <taxon>Sternorrhyncha</taxon>
        <taxon>Aphidomorpha</taxon>
        <taxon>Aphidoidea</taxon>
        <taxon>Aphididae</taxon>
        <taxon>Lachninae</taxon>
        <taxon>Cinara</taxon>
    </lineage>
</organism>
<sequence length="129" mass="15059">MADENIILFLGYQLFIKDKKKIIRQMGRLLNSARPSEGAFNIIFENIRRDPVKFFNYFRMNVSEFDKLLTVYLGTRLLGIDTYMRKSITPAEVLTVDTSIDNDELMNTENKTTIGRVFYYCVCVLHLSL</sequence>
<dbReference type="Proteomes" id="UP000325440">
    <property type="component" value="Unassembled WGS sequence"/>
</dbReference>
<protein>
    <submittedName>
        <fullName evidence="1">Uncharacterized protein</fullName>
    </submittedName>
</protein>
<keyword evidence="2" id="KW-1185">Reference proteome</keyword>
<dbReference type="AlphaFoldDB" id="A0A5E4NBY9"/>
<evidence type="ECO:0000313" key="1">
    <source>
        <dbReference type="EMBL" id="VVC39961.1"/>
    </source>
</evidence>
<proteinExistence type="predicted"/>
<dbReference type="OrthoDB" id="8195499at2759"/>
<accession>A0A5E4NBY9</accession>
<reference evidence="1 2" key="1">
    <citation type="submission" date="2019-08" db="EMBL/GenBank/DDBJ databases">
        <authorList>
            <person name="Alioto T."/>
            <person name="Alioto T."/>
            <person name="Gomez Garrido J."/>
        </authorList>
    </citation>
    <scope>NUCLEOTIDE SEQUENCE [LARGE SCALE GENOMIC DNA]</scope>
</reference>
<name>A0A5E4NBY9_9HEMI</name>
<dbReference type="EMBL" id="CABPRJ010001899">
    <property type="protein sequence ID" value="VVC39961.1"/>
    <property type="molecule type" value="Genomic_DNA"/>
</dbReference>
<gene>
    <name evidence="1" type="ORF">CINCED_3A000415</name>
</gene>
<evidence type="ECO:0000313" key="2">
    <source>
        <dbReference type="Proteomes" id="UP000325440"/>
    </source>
</evidence>